<dbReference type="CDD" id="cd04893">
    <property type="entry name" value="ACT_GcvR_1"/>
    <property type="match status" value="1"/>
</dbReference>
<keyword evidence="1" id="KW-0963">Cytoplasm</keyword>
<dbReference type="Proteomes" id="UP000242757">
    <property type="component" value="Unassembled WGS sequence"/>
</dbReference>
<dbReference type="SUPFAM" id="SSF55021">
    <property type="entry name" value="ACT-like"/>
    <property type="match status" value="2"/>
</dbReference>
<keyword evidence="1" id="KW-0804">Transcription</keyword>
<dbReference type="PIRSF" id="PIRSF028103">
    <property type="entry name" value="GcvR"/>
    <property type="match status" value="1"/>
</dbReference>
<keyword evidence="3" id="KW-1185">Reference proteome</keyword>
<dbReference type="InterPro" id="IPR045865">
    <property type="entry name" value="ACT-like_dom_sf"/>
</dbReference>
<name>A0A233RFW7_9GAMM</name>
<dbReference type="GO" id="GO:0006355">
    <property type="term" value="P:regulation of DNA-templated transcription"/>
    <property type="evidence" value="ECO:0007669"/>
    <property type="project" value="UniProtKB-UniRule"/>
</dbReference>
<accession>A0A233RFW7</accession>
<reference evidence="2 3" key="1">
    <citation type="submission" date="2017-08" db="EMBL/GenBank/DDBJ databases">
        <title>A Genome Sequence of Oceanimonas doudoroffii ATCC 27123T.</title>
        <authorList>
            <person name="Brennan M.A."/>
            <person name="Maclea K.S."/>
            <person name="Mcclelland W.D."/>
            <person name="Trachtenberg A.M."/>
        </authorList>
    </citation>
    <scope>NUCLEOTIDE SEQUENCE [LARGE SCALE GENOMIC DNA]</scope>
    <source>
        <strain evidence="2 3">ATCC 27123</strain>
    </source>
</reference>
<dbReference type="EMBL" id="NBIM01000001">
    <property type="protein sequence ID" value="OXY82274.1"/>
    <property type="molecule type" value="Genomic_DNA"/>
</dbReference>
<keyword evidence="1" id="KW-0678">Repressor</keyword>
<evidence type="ECO:0000256" key="1">
    <source>
        <dbReference type="PIRNR" id="PIRNR028103"/>
    </source>
</evidence>
<comment type="caution">
    <text evidence="2">The sequence shown here is derived from an EMBL/GenBank/DDBJ whole genome shotgun (WGS) entry which is preliminary data.</text>
</comment>
<dbReference type="PANTHER" id="PTHR34875:SF5">
    <property type="entry name" value="GLYCINE CLEAVAGE SYSTEM TRANSCRIPTIONAL REPRESSOR"/>
    <property type="match status" value="1"/>
</dbReference>
<comment type="subcellular location">
    <subcellularLocation>
        <location evidence="1">Cytoplasm</location>
    </subcellularLocation>
</comment>
<dbReference type="AlphaFoldDB" id="A0A233RFW7"/>
<dbReference type="Pfam" id="PF13740">
    <property type="entry name" value="ACT_6"/>
    <property type="match status" value="1"/>
</dbReference>
<dbReference type="OrthoDB" id="5814713at2"/>
<protein>
    <recommendedName>
        <fullName evidence="1">Glycine cleavage system transcriptional repressor</fullName>
    </recommendedName>
</protein>
<dbReference type="InterPro" id="IPR050990">
    <property type="entry name" value="UPF0237/GcvR_regulator"/>
</dbReference>
<gene>
    <name evidence="2" type="ORF">B6S08_01680</name>
</gene>
<dbReference type="GO" id="GO:0005737">
    <property type="term" value="C:cytoplasm"/>
    <property type="evidence" value="ECO:0007669"/>
    <property type="project" value="UniProtKB-SubCell"/>
</dbReference>
<dbReference type="InterPro" id="IPR016867">
    <property type="entry name" value="GcvR"/>
</dbReference>
<dbReference type="FunFam" id="3.30.70.260:FF:000005">
    <property type="entry name" value="Glycine cleavage system transcriptional repressor"/>
    <property type="match status" value="1"/>
</dbReference>
<dbReference type="RefSeq" id="WP_094199053.1">
    <property type="nucleotide sequence ID" value="NZ_NBIM01000001.1"/>
</dbReference>
<evidence type="ECO:0000313" key="2">
    <source>
        <dbReference type="EMBL" id="OXY82274.1"/>
    </source>
</evidence>
<proteinExistence type="predicted"/>
<sequence>MTHHLVVTAIGENRAGIVNEVARHVSDCGCNIVDSRLGIFGNEFTFILLLSGSWNQITRLETTLPLFGQSQQLITMMKRTQVFTQPSYVLNADADIVLTDRPGIVNRCTQFFSDAGWDIQAMQNQTLTGEHCGKFQAHFQLNLPEALTDDEAQAVFARLCEELDCEHHSFRLKRKPTTGNNK</sequence>
<organism evidence="2 3">
    <name type="scientific">Oceanimonas doudoroffii</name>
    <dbReference type="NCBI Taxonomy" id="84158"/>
    <lineage>
        <taxon>Bacteria</taxon>
        <taxon>Pseudomonadati</taxon>
        <taxon>Pseudomonadota</taxon>
        <taxon>Gammaproteobacteria</taxon>
        <taxon>Aeromonadales</taxon>
        <taxon>Aeromonadaceae</taxon>
        <taxon>Oceanimonas</taxon>
    </lineage>
</organism>
<evidence type="ECO:0000313" key="3">
    <source>
        <dbReference type="Proteomes" id="UP000242757"/>
    </source>
</evidence>
<dbReference type="Gene3D" id="3.30.70.260">
    <property type="match status" value="2"/>
</dbReference>
<dbReference type="PANTHER" id="PTHR34875">
    <property type="entry name" value="UPF0237 PROTEIN MJ1558"/>
    <property type="match status" value="1"/>
</dbReference>